<dbReference type="AlphaFoldDB" id="A0A9P6LSP8"/>
<keyword evidence="3" id="KW-1185">Reference proteome</keyword>
<evidence type="ECO:0000313" key="3">
    <source>
        <dbReference type="Proteomes" id="UP000749646"/>
    </source>
</evidence>
<dbReference type="Pfam" id="PF07842">
    <property type="entry name" value="GCFC"/>
    <property type="match status" value="1"/>
</dbReference>
<dbReference type="InterPro" id="IPR045211">
    <property type="entry name" value="TFP11/STIP/Ntr1"/>
</dbReference>
<evidence type="ECO:0000259" key="1">
    <source>
        <dbReference type="Pfam" id="PF07842"/>
    </source>
</evidence>
<dbReference type="EMBL" id="JAAAHW010009578">
    <property type="protein sequence ID" value="KAF9938789.1"/>
    <property type="molecule type" value="Genomic_DNA"/>
</dbReference>
<gene>
    <name evidence="2" type="ORF">BGZ65_012220</name>
</gene>
<dbReference type="InterPro" id="IPR022783">
    <property type="entry name" value="GCFC_dom"/>
</dbReference>
<organism evidence="2 3">
    <name type="scientific">Modicella reniformis</name>
    <dbReference type="NCBI Taxonomy" id="1440133"/>
    <lineage>
        <taxon>Eukaryota</taxon>
        <taxon>Fungi</taxon>
        <taxon>Fungi incertae sedis</taxon>
        <taxon>Mucoromycota</taxon>
        <taxon>Mortierellomycotina</taxon>
        <taxon>Mortierellomycetes</taxon>
        <taxon>Mortierellales</taxon>
        <taxon>Mortierellaceae</taxon>
        <taxon>Modicella</taxon>
    </lineage>
</organism>
<accession>A0A9P6LSP8</accession>
<sequence length="232" mass="26433">MLHTWIHPWLPVLEESRLDQELYGDIRRKLALGLAAWNVLDPSALRVLEPWKGVFSAADMEMLILKSVLPRLVEGLQLFEINPRNQKIEILEAVLPWYDFFPSTTFSSLLVNEFFPKWHQVLYLWLTHPSTSSSTDLDQVFQWHQWWKSLFPTELLAEEGVTTGFRQGLDMINQSIKGLKVMAPADLAQSQDGKTGVANRGSPSRYNGLPDRSCICFVDTELAAVCDDEADT</sequence>
<dbReference type="PANTHER" id="PTHR23329:SF1">
    <property type="entry name" value="TUFTELIN-INTERACTING PROTEIN 11"/>
    <property type="match status" value="1"/>
</dbReference>
<dbReference type="OrthoDB" id="4822at2759"/>
<dbReference type="GO" id="GO:0071008">
    <property type="term" value="C:U2-type post-mRNA release spliceosomal complex"/>
    <property type="evidence" value="ECO:0007669"/>
    <property type="project" value="TreeGrafter"/>
</dbReference>
<reference evidence="2" key="1">
    <citation type="journal article" date="2020" name="Fungal Divers.">
        <title>Resolving the Mortierellaceae phylogeny through synthesis of multi-gene phylogenetics and phylogenomics.</title>
        <authorList>
            <person name="Vandepol N."/>
            <person name="Liber J."/>
            <person name="Desiro A."/>
            <person name="Na H."/>
            <person name="Kennedy M."/>
            <person name="Barry K."/>
            <person name="Grigoriev I.V."/>
            <person name="Miller A.N."/>
            <person name="O'Donnell K."/>
            <person name="Stajich J.E."/>
            <person name="Bonito G."/>
        </authorList>
    </citation>
    <scope>NUCLEOTIDE SEQUENCE</scope>
    <source>
        <strain evidence="2">MES-2147</strain>
    </source>
</reference>
<name>A0A9P6LSP8_9FUNG</name>
<comment type="caution">
    <text evidence="2">The sequence shown here is derived from an EMBL/GenBank/DDBJ whole genome shotgun (WGS) entry which is preliminary data.</text>
</comment>
<dbReference type="PANTHER" id="PTHR23329">
    <property type="entry name" value="TUFTELIN-INTERACTING PROTEIN 11-RELATED"/>
    <property type="match status" value="1"/>
</dbReference>
<dbReference type="GO" id="GO:0000390">
    <property type="term" value="P:spliceosomal complex disassembly"/>
    <property type="evidence" value="ECO:0007669"/>
    <property type="project" value="InterPro"/>
</dbReference>
<dbReference type="Proteomes" id="UP000749646">
    <property type="component" value="Unassembled WGS sequence"/>
</dbReference>
<evidence type="ECO:0000313" key="2">
    <source>
        <dbReference type="EMBL" id="KAF9938789.1"/>
    </source>
</evidence>
<feature type="domain" description="GCF C-terminal" evidence="1">
    <location>
        <begin position="2"/>
        <end position="122"/>
    </location>
</feature>
<proteinExistence type="predicted"/>
<protein>
    <recommendedName>
        <fullName evidence="1">GCF C-terminal domain-containing protein</fullName>
    </recommendedName>
</protein>